<organism evidence="5 6">
    <name type="scientific">Saponaria officinalis</name>
    <name type="common">Common soapwort</name>
    <name type="synonym">Lychnis saponaria</name>
    <dbReference type="NCBI Taxonomy" id="3572"/>
    <lineage>
        <taxon>Eukaryota</taxon>
        <taxon>Viridiplantae</taxon>
        <taxon>Streptophyta</taxon>
        <taxon>Embryophyta</taxon>
        <taxon>Tracheophyta</taxon>
        <taxon>Spermatophyta</taxon>
        <taxon>Magnoliopsida</taxon>
        <taxon>eudicotyledons</taxon>
        <taxon>Gunneridae</taxon>
        <taxon>Pentapetalae</taxon>
        <taxon>Caryophyllales</taxon>
        <taxon>Caryophyllaceae</taxon>
        <taxon>Caryophylleae</taxon>
        <taxon>Saponaria</taxon>
    </lineage>
</organism>
<keyword evidence="1 3" id="KW-0853">WD repeat</keyword>
<gene>
    <name evidence="5" type="ORF">RND81_13G060500</name>
</gene>
<dbReference type="Gene3D" id="2.130.10.10">
    <property type="entry name" value="YVTN repeat-like/Quinoprotein amine dehydrogenase"/>
    <property type="match status" value="2"/>
</dbReference>
<dbReference type="AlphaFoldDB" id="A0AAW1GY15"/>
<dbReference type="PANTHER" id="PTHR14221">
    <property type="entry name" value="WD REPEAT DOMAIN 44"/>
    <property type="match status" value="1"/>
</dbReference>
<dbReference type="InterPro" id="IPR020472">
    <property type="entry name" value="WD40_PAC1"/>
</dbReference>
<dbReference type="InterPro" id="IPR036322">
    <property type="entry name" value="WD40_repeat_dom_sf"/>
</dbReference>
<feature type="repeat" description="WD" evidence="3">
    <location>
        <begin position="388"/>
        <end position="422"/>
    </location>
</feature>
<evidence type="ECO:0000313" key="6">
    <source>
        <dbReference type="Proteomes" id="UP001443914"/>
    </source>
</evidence>
<dbReference type="EMBL" id="JBDFQZ010000013">
    <property type="protein sequence ID" value="KAK9668436.1"/>
    <property type="molecule type" value="Genomic_DNA"/>
</dbReference>
<dbReference type="CDD" id="cd00200">
    <property type="entry name" value="WD40"/>
    <property type="match status" value="1"/>
</dbReference>
<dbReference type="Proteomes" id="UP001443914">
    <property type="component" value="Unassembled WGS sequence"/>
</dbReference>
<dbReference type="SUPFAM" id="SSF50978">
    <property type="entry name" value="WD40 repeat-like"/>
    <property type="match status" value="1"/>
</dbReference>
<name>A0AAW1GY15_SAPOF</name>
<dbReference type="InterPro" id="IPR015943">
    <property type="entry name" value="WD40/YVTN_repeat-like_dom_sf"/>
</dbReference>
<dbReference type="PRINTS" id="PR00320">
    <property type="entry name" value="GPROTEINBRPT"/>
</dbReference>
<reference evidence="5" key="1">
    <citation type="submission" date="2024-03" db="EMBL/GenBank/DDBJ databases">
        <title>WGS assembly of Saponaria officinalis var. Norfolk2.</title>
        <authorList>
            <person name="Jenkins J."/>
            <person name="Shu S."/>
            <person name="Grimwood J."/>
            <person name="Barry K."/>
            <person name="Goodstein D."/>
            <person name="Schmutz J."/>
            <person name="Leebens-Mack J."/>
            <person name="Osbourn A."/>
        </authorList>
    </citation>
    <scope>NUCLEOTIDE SEQUENCE [LARGE SCALE GENOMIC DNA]</scope>
    <source>
        <strain evidence="5">JIC</strain>
    </source>
</reference>
<evidence type="ECO:0000256" key="1">
    <source>
        <dbReference type="ARBA" id="ARBA00022574"/>
    </source>
</evidence>
<proteinExistence type="predicted"/>
<dbReference type="InterPro" id="IPR040324">
    <property type="entry name" value="WDR44/Dgr2"/>
</dbReference>
<feature type="region of interest" description="Disordered" evidence="4">
    <location>
        <begin position="630"/>
        <end position="654"/>
    </location>
</feature>
<keyword evidence="2" id="KW-0677">Repeat</keyword>
<dbReference type="Pfam" id="PF00400">
    <property type="entry name" value="WD40"/>
    <property type="match status" value="3"/>
</dbReference>
<dbReference type="PROSITE" id="PS50294">
    <property type="entry name" value="WD_REPEATS_REGION"/>
    <property type="match status" value="3"/>
</dbReference>
<feature type="compositionally biased region" description="Low complexity" evidence="4">
    <location>
        <begin position="632"/>
        <end position="641"/>
    </location>
</feature>
<dbReference type="PANTHER" id="PTHR14221:SF57">
    <property type="entry name" value="TRANSDUCIN_WD40 REPEAT-LIKE SUPERFAMILY PROTEIN"/>
    <property type="match status" value="1"/>
</dbReference>
<evidence type="ECO:0000256" key="4">
    <source>
        <dbReference type="SAM" id="MobiDB-lite"/>
    </source>
</evidence>
<feature type="compositionally biased region" description="Basic and acidic residues" evidence="4">
    <location>
        <begin position="1"/>
        <end position="13"/>
    </location>
</feature>
<dbReference type="SMART" id="SM00320">
    <property type="entry name" value="WD40"/>
    <property type="match status" value="6"/>
</dbReference>
<dbReference type="InterPro" id="IPR019775">
    <property type="entry name" value="WD40_repeat_CS"/>
</dbReference>
<sequence>MATSCPDKDKFFDAPEEMSSESDCASEDSEDMISQVRHAGNANALNNFQYDFWIGNPRSIDERRDDFSRKTGFVIERCQTAREGPDPDDTFSYASSETSNNLQEAVNEGNDLSCQIQFPNEGRGCDNDNLCHDGTPARVDEEAVCISAAIEEFRRTFDSSKMAPDMVTKEKGSAKVVMKEQQGKKSWLKRFSFKAATMLGKDKFNENKVYNCREVLGSRSQKVRVRSHKKWSKELSSLYRKQEFPAHNGPILAMKFSPDGQHLATGGEDGTLNVWEVIEDNRSPDFDLLSFSPASASLYFLVNGTPNLASFLKVKDEGSLLNKLKKSSDCVMVPRKCFRLLEKPVHEFHGHENDILDISWSKKGHLLSSSVDKTVRLWQVGCGECLKTFPHNDYVTCAQFNPMDDNYFISGSIDGIIRIWEVFSCQVVHWLDIKEIVTAICYQPDGKGGIVGSMAGSCSFFNITDDSLRHHQVLSLQGKRTLTCKQITGFQFSPADPREVVVSSADSLVRVLRGADVICKLRGSLPLIDRKCQIYASFTSDGKHVISAAEESNVYVWNHLENERNAKWEQGKTKTIWSCESFLSDNALIAVPWHGFTPTPETPSQHSHSDDDDVDQKTPLLARDLGCMKNESSFGSSSRSSAAVPDEETTKSSPSVVLPAVGNIDCEFLRNVCESILSGSHLWGLVIVTGGKDGKIQAYQNYGLPVGYPKPKSLKSSFSFSSFRKRCPENCSKSASSSSRDSLQSL</sequence>
<evidence type="ECO:0000256" key="3">
    <source>
        <dbReference type="PROSITE-ProRule" id="PRU00221"/>
    </source>
</evidence>
<dbReference type="PROSITE" id="PS50082">
    <property type="entry name" value="WD_REPEATS_2"/>
    <property type="match status" value="3"/>
</dbReference>
<accession>A0AAW1GY15</accession>
<dbReference type="PROSITE" id="PS00678">
    <property type="entry name" value="WD_REPEATS_1"/>
    <property type="match status" value="1"/>
</dbReference>
<feature type="repeat" description="WD" evidence="3">
    <location>
        <begin position="244"/>
        <end position="277"/>
    </location>
</feature>
<feature type="region of interest" description="Disordered" evidence="4">
    <location>
        <begin position="1"/>
        <end position="26"/>
    </location>
</feature>
<feature type="repeat" description="WD" evidence="3">
    <location>
        <begin position="348"/>
        <end position="388"/>
    </location>
</feature>
<dbReference type="InterPro" id="IPR001680">
    <property type="entry name" value="WD40_rpt"/>
</dbReference>
<protein>
    <submittedName>
        <fullName evidence="5">Uncharacterized protein</fullName>
    </submittedName>
</protein>
<evidence type="ECO:0000256" key="2">
    <source>
        <dbReference type="ARBA" id="ARBA00022737"/>
    </source>
</evidence>
<comment type="caution">
    <text evidence="5">The sequence shown here is derived from an EMBL/GenBank/DDBJ whole genome shotgun (WGS) entry which is preliminary data.</text>
</comment>
<feature type="compositionally biased region" description="Acidic residues" evidence="4">
    <location>
        <begin position="14"/>
        <end position="26"/>
    </location>
</feature>
<evidence type="ECO:0000313" key="5">
    <source>
        <dbReference type="EMBL" id="KAK9668436.1"/>
    </source>
</evidence>
<keyword evidence="6" id="KW-1185">Reference proteome</keyword>